<protein>
    <submittedName>
        <fullName evidence="1">Uncharacterized protein</fullName>
    </submittedName>
</protein>
<dbReference type="EMBL" id="JOMM01000034">
    <property type="protein sequence ID" value="OUI85414.1"/>
    <property type="molecule type" value="Genomic_DNA"/>
</dbReference>
<reference evidence="1 2" key="1">
    <citation type="submission" date="2014-06" db="EMBL/GenBank/DDBJ databases">
        <authorList>
            <person name="Ju J."/>
            <person name="Zhang J."/>
        </authorList>
    </citation>
    <scope>NUCLEOTIDE SEQUENCE [LARGE SCALE GENOMIC DNA]</scope>
    <source>
        <strain evidence="1">DmW_042</strain>
    </source>
</reference>
<dbReference type="AlphaFoldDB" id="A0A252A7A6"/>
<comment type="caution">
    <text evidence="1">The sequence shown here is derived from an EMBL/GenBank/DDBJ whole genome shotgun (WGS) entry which is preliminary data.</text>
</comment>
<accession>A0A252A7A6</accession>
<evidence type="ECO:0000313" key="1">
    <source>
        <dbReference type="EMBL" id="OUI85414.1"/>
    </source>
</evidence>
<name>A0A252A7A6_9PROT</name>
<proteinExistence type="predicted"/>
<sequence>MSAVSVRCLGCSPYMATAEDVRQFKIAQKGAGMPTSTMNVIVLALRFFFPQTLDCPDFVRRLVRVAQLRNIPTRPSIENFSCSEKGFTLYRFQFFNKINVLKCVNCGTRTRANPQ</sequence>
<dbReference type="Proteomes" id="UP000194565">
    <property type="component" value="Unassembled WGS sequence"/>
</dbReference>
<organism evidence="1 2">
    <name type="scientific">Acetobacter tropicalis</name>
    <dbReference type="NCBI Taxonomy" id="104102"/>
    <lineage>
        <taxon>Bacteria</taxon>
        <taxon>Pseudomonadati</taxon>
        <taxon>Pseudomonadota</taxon>
        <taxon>Alphaproteobacteria</taxon>
        <taxon>Acetobacterales</taxon>
        <taxon>Acetobacteraceae</taxon>
        <taxon>Acetobacter</taxon>
    </lineage>
</organism>
<evidence type="ECO:0000313" key="2">
    <source>
        <dbReference type="Proteomes" id="UP000194565"/>
    </source>
</evidence>
<gene>
    <name evidence="1" type="ORF">HC62_11245</name>
</gene>